<dbReference type="Proteomes" id="UP000015092">
    <property type="component" value="Segment"/>
</dbReference>
<gene>
    <name evidence="2" type="ORF">JL_32</name>
</gene>
<name>S5M8T7_9CAUD</name>
<evidence type="ECO:0000313" key="3">
    <source>
        <dbReference type="Proteomes" id="UP000015092"/>
    </source>
</evidence>
<feature type="region of interest" description="Disordered" evidence="1">
    <location>
        <begin position="205"/>
        <end position="262"/>
    </location>
</feature>
<protein>
    <submittedName>
        <fullName evidence="2">Uncharacterized protein</fullName>
    </submittedName>
</protein>
<dbReference type="GeneID" id="26642150"/>
<feature type="compositionally biased region" description="Basic and acidic residues" evidence="1">
    <location>
        <begin position="220"/>
        <end position="248"/>
    </location>
</feature>
<dbReference type="RefSeq" id="YP_009215812.1">
    <property type="nucleotide sequence ID" value="NC_028982.1"/>
</dbReference>
<evidence type="ECO:0000313" key="2">
    <source>
        <dbReference type="EMBL" id="AGR46918.1"/>
    </source>
</evidence>
<organism evidence="2 3">
    <name type="scientific">Bacillus phage JL</name>
    <dbReference type="NCBI Taxonomy" id="1296655"/>
    <lineage>
        <taxon>Viruses</taxon>
        <taxon>Duplodnaviria</taxon>
        <taxon>Heunggongvirae</taxon>
        <taxon>Uroviricota</taxon>
        <taxon>Caudoviricetes</taxon>
        <taxon>Herelleviridae</taxon>
        <taxon>Spounavirinae</taxon>
        <taxon>Siminovitchvirus</taxon>
        <taxon>Siminovitchvirus JL</taxon>
    </lineage>
</organism>
<sequence length="626" mass="70956">MDTIGCDDMELYINISKGMHTLNTGKLTRKRVMVKGKDGKTFFRMQWVNPWDASTGHGMRAIHNEGHLKEAMRHGINEHPQYKQSLAAQGIHSERALKDKLHSKQPVYLPETKESAEGGQFIDNHIKHGANKYLALHDGDFFQHTAMINDAGHTELEAERMGELSEQLPSSFLQTLDEGSTLDIGWSALELNGAELDRAKELTKMTYGEDSPQYNAVKAMEPDPDKQKPEQPKQEPKLVIEPKADDKPAYGTPEGYEPDRYSHDEKINNMAEWRREATEKEMQGKNKKEAITQSIDFDELENMDEDTVADMLEDQDKYGDLHEQHDKAMKHMLNSELDAAKASANDVFGELSPSAIEHVFSSPEGKYTAHIALIHPDVFDLGMGKYDVNWSMSIKLKSKDGFHAGIINRTIGRDHDGSLVVHNGALEIDEDYQNIGIASNVYNRSEQMWKHMSKGNKVKISINANITVGCYAWADKDKGFDFADSYELKTARSELKEFIAKNDWDEEEVMNACGYDSVDDLEHAWEFAELDDGYRYDLTAHDFEDIKGDAHLGKAFMLTSKSSWEAEKHINTDGKANQENIRDAKVDSYLADTGQEDLDYEDLEDLDDISDEEIAQFASIWDKEKI</sequence>
<dbReference type="KEGG" id="vg:26642150"/>
<dbReference type="EMBL" id="KC595512">
    <property type="protein sequence ID" value="AGR46918.1"/>
    <property type="molecule type" value="Genomic_DNA"/>
</dbReference>
<reference evidence="2 3" key="1">
    <citation type="journal article" date="2014" name="Genome Announc.">
        <title>Genome Sequences of Three Novel Bacillus cereus Bacteriophages.</title>
        <authorList>
            <person name="Grose J.H."/>
            <person name="Jensen J.D."/>
            <person name="Merrill B.D."/>
            <person name="Fisher J.N."/>
            <person name="Burnett S.H."/>
            <person name="Breakwell D.P."/>
        </authorList>
    </citation>
    <scope>NUCLEOTIDE SEQUENCE [LARGE SCALE GENOMIC DNA]</scope>
</reference>
<evidence type="ECO:0000256" key="1">
    <source>
        <dbReference type="SAM" id="MobiDB-lite"/>
    </source>
</evidence>
<keyword evidence="3" id="KW-1185">Reference proteome</keyword>
<dbReference type="OrthoDB" id="29539at10239"/>
<accession>S5M8T7</accession>
<proteinExistence type="predicted"/>